<keyword evidence="4 6" id="KW-0862">Zinc</keyword>
<evidence type="ECO:0000256" key="1">
    <source>
        <dbReference type="ARBA" id="ARBA00022670"/>
    </source>
</evidence>
<gene>
    <name evidence="9" type="primary">pepF</name>
    <name evidence="9" type="ORF">IAB70_01695</name>
</gene>
<dbReference type="NCBIfam" id="TIGR00181">
    <property type="entry name" value="pepF"/>
    <property type="match status" value="1"/>
</dbReference>
<dbReference type="GO" id="GO:0004222">
    <property type="term" value="F:metalloendopeptidase activity"/>
    <property type="evidence" value="ECO:0007669"/>
    <property type="project" value="UniProtKB-UniRule"/>
</dbReference>
<keyword evidence="3 6" id="KW-0378">Hydrolase</keyword>
<dbReference type="InterPro" id="IPR004438">
    <property type="entry name" value="Peptidase_M3B"/>
</dbReference>
<dbReference type="CDD" id="cd09608">
    <property type="entry name" value="M3B_PepF"/>
    <property type="match status" value="1"/>
</dbReference>
<dbReference type="PANTHER" id="PTHR11804">
    <property type="entry name" value="PROTEASE M3 THIMET OLIGOPEPTIDASE-RELATED"/>
    <property type="match status" value="1"/>
</dbReference>
<reference evidence="9" key="1">
    <citation type="submission" date="2020-10" db="EMBL/GenBank/DDBJ databases">
        <authorList>
            <person name="Gilroy R."/>
        </authorList>
    </citation>
    <scope>NUCLEOTIDE SEQUENCE</scope>
    <source>
        <strain evidence="9">CHK195-15760</strain>
    </source>
</reference>
<dbReference type="InterPro" id="IPR045090">
    <property type="entry name" value="Pept_M3A_M3B"/>
</dbReference>
<dbReference type="Pfam" id="PF01432">
    <property type="entry name" value="Peptidase_M3"/>
    <property type="match status" value="1"/>
</dbReference>
<dbReference type="InterPro" id="IPR042088">
    <property type="entry name" value="OligoPept_F_C"/>
</dbReference>
<dbReference type="Gene3D" id="1.20.140.70">
    <property type="entry name" value="Oligopeptidase f, N-terminal domain"/>
    <property type="match status" value="1"/>
</dbReference>
<accession>A0A9D1M0D8</accession>
<evidence type="ECO:0000256" key="4">
    <source>
        <dbReference type="ARBA" id="ARBA00022833"/>
    </source>
</evidence>
<keyword evidence="2 6" id="KW-0479">Metal-binding</keyword>
<feature type="domain" description="Peptidase M3A/M3B catalytic" evidence="7">
    <location>
        <begin position="196"/>
        <end position="575"/>
    </location>
</feature>
<dbReference type="Pfam" id="PF08439">
    <property type="entry name" value="Peptidase_M3_N"/>
    <property type="match status" value="1"/>
</dbReference>
<dbReference type="PANTHER" id="PTHR11804:SF84">
    <property type="entry name" value="SACCHAROLYSIN"/>
    <property type="match status" value="1"/>
</dbReference>
<dbReference type="EMBL" id="DVNH01000015">
    <property type="protein sequence ID" value="HIU51330.1"/>
    <property type="molecule type" value="Genomic_DNA"/>
</dbReference>
<name>A0A9D1M0D8_9FIRM</name>
<dbReference type="EC" id="3.4.24.-" evidence="6"/>
<evidence type="ECO:0000256" key="5">
    <source>
        <dbReference type="ARBA" id="ARBA00023049"/>
    </source>
</evidence>
<dbReference type="SUPFAM" id="SSF55486">
    <property type="entry name" value="Metalloproteases ('zincins'), catalytic domain"/>
    <property type="match status" value="1"/>
</dbReference>
<evidence type="ECO:0000313" key="9">
    <source>
        <dbReference type="EMBL" id="HIU51330.1"/>
    </source>
</evidence>
<evidence type="ECO:0000259" key="8">
    <source>
        <dbReference type="Pfam" id="PF08439"/>
    </source>
</evidence>
<comment type="similarity">
    <text evidence="6">Belongs to the peptidase M3B family.</text>
</comment>
<evidence type="ECO:0000256" key="3">
    <source>
        <dbReference type="ARBA" id="ARBA00022801"/>
    </source>
</evidence>
<dbReference type="AlphaFoldDB" id="A0A9D1M0D8"/>
<evidence type="ECO:0000313" key="10">
    <source>
        <dbReference type="Proteomes" id="UP000824093"/>
    </source>
</evidence>
<sequence length="588" mass="68937">MDKKYEWNLEDLFKNEKELEENRKKIYEYLSEIEQYQGKLINSSENIAKCYQTYEKMLEIFDKVYSYGMFRYHQNMAKPENIALFKKSEQTNADIAKRTSFIVPEITKIEEETLKQYLVENKNLQRYHRIIEDIIEDKKHILSEEVENVLASYSEVFNGCENTYDIFTNTEFVYPKIKDENGNEVELTDATYSKYLASKNQDVRIGAFNSMYSLYKKHINTITELYLTRVKEDTISSQLRKYKSSLEKAVENDDATSKVYESLVEVVNENLKINHRYMKLKKKLLGLEEMHIYDIYVNTYKDESENISVEQAEETVLKALEPLGTEYQEKLKHAFSSRWIDVFEKPNKRSGAYSSGVHGVHPFVLTNFTGRSRDVSTIAHELGHAMHSYYSSSSQNIMDASYTIMVAEVASTVNEIILGQYLIEKEQDKIKKAALINEQLDDIRATLIRQTMFAEFEKIIHERVENLETLTSEELCDIYFKLNQKYFGKDVVIDDNIKYEWARIPHFYSCFYVYKYATGISAAIAIATKILNKEEGIVEKYINMLKQGRMKKSVDLLKMVGVDLESKKPYEDAFAFYHKQLEELEKLV</sequence>
<dbReference type="InterPro" id="IPR013647">
    <property type="entry name" value="OligopepF_N_dom"/>
</dbReference>
<comment type="cofactor">
    <cofactor evidence="6">
        <name>Zn(2+)</name>
        <dbReference type="ChEBI" id="CHEBI:29105"/>
    </cofactor>
    <text evidence="6">Binds 1 zinc ion.</text>
</comment>
<dbReference type="GO" id="GO:0046872">
    <property type="term" value="F:metal ion binding"/>
    <property type="evidence" value="ECO:0007669"/>
    <property type="project" value="UniProtKB-UniRule"/>
</dbReference>
<evidence type="ECO:0000256" key="6">
    <source>
        <dbReference type="RuleBase" id="RU368091"/>
    </source>
</evidence>
<dbReference type="Gene3D" id="1.10.1370.20">
    <property type="entry name" value="Oligoendopeptidase f, C-terminal domain"/>
    <property type="match status" value="1"/>
</dbReference>
<reference evidence="9" key="2">
    <citation type="journal article" date="2021" name="PeerJ">
        <title>Extensive microbial diversity within the chicken gut microbiome revealed by metagenomics and culture.</title>
        <authorList>
            <person name="Gilroy R."/>
            <person name="Ravi A."/>
            <person name="Getino M."/>
            <person name="Pursley I."/>
            <person name="Horton D.L."/>
            <person name="Alikhan N.F."/>
            <person name="Baker D."/>
            <person name="Gharbi K."/>
            <person name="Hall N."/>
            <person name="Watson M."/>
            <person name="Adriaenssens E.M."/>
            <person name="Foster-Nyarko E."/>
            <person name="Jarju S."/>
            <person name="Secka A."/>
            <person name="Antonio M."/>
            <person name="Oren A."/>
            <person name="Chaudhuri R.R."/>
            <person name="La Ragione R."/>
            <person name="Hildebrand F."/>
            <person name="Pallen M.J."/>
        </authorList>
    </citation>
    <scope>NUCLEOTIDE SEQUENCE</scope>
    <source>
        <strain evidence="9">CHK195-15760</strain>
    </source>
</reference>
<proteinExistence type="inferred from homology"/>
<dbReference type="InterPro" id="IPR001567">
    <property type="entry name" value="Pept_M3A_M3B_dom"/>
</dbReference>
<organism evidence="9 10">
    <name type="scientific">Candidatus Merdicola faecigallinarum</name>
    <dbReference type="NCBI Taxonomy" id="2840862"/>
    <lineage>
        <taxon>Bacteria</taxon>
        <taxon>Bacillati</taxon>
        <taxon>Bacillota</taxon>
        <taxon>Clostridia</taxon>
        <taxon>Candidatus Merdicola</taxon>
    </lineage>
</organism>
<protein>
    <recommendedName>
        <fullName evidence="6">Oligopeptidase F</fullName>
        <ecNumber evidence="6">3.4.24.-</ecNumber>
    </recommendedName>
</protein>
<feature type="domain" description="Oligopeptidase F N-terminal" evidence="8">
    <location>
        <begin position="105"/>
        <end position="172"/>
    </location>
</feature>
<evidence type="ECO:0000256" key="2">
    <source>
        <dbReference type="ARBA" id="ARBA00022723"/>
    </source>
</evidence>
<keyword evidence="5 6" id="KW-0482">Metalloprotease</keyword>
<comment type="caution">
    <text evidence="9">The sequence shown here is derived from an EMBL/GenBank/DDBJ whole genome shotgun (WGS) entry which is preliminary data.</text>
</comment>
<dbReference type="Proteomes" id="UP000824093">
    <property type="component" value="Unassembled WGS sequence"/>
</dbReference>
<dbReference type="GO" id="GO:0006518">
    <property type="term" value="P:peptide metabolic process"/>
    <property type="evidence" value="ECO:0007669"/>
    <property type="project" value="TreeGrafter"/>
</dbReference>
<keyword evidence="1 6" id="KW-0645">Protease</keyword>
<dbReference type="GO" id="GO:0006508">
    <property type="term" value="P:proteolysis"/>
    <property type="evidence" value="ECO:0007669"/>
    <property type="project" value="UniProtKB-KW"/>
</dbReference>
<comment type="function">
    <text evidence="6">Has oligopeptidase activity and degrades a variety of small bioactive peptides.</text>
</comment>
<evidence type="ECO:0000259" key="7">
    <source>
        <dbReference type="Pfam" id="PF01432"/>
    </source>
</evidence>
<dbReference type="Gene3D" id="1.10.287.830">
    <property type="entry name" value="putative peptidase helix hairpin domain like"/>
    <property type="match status" value="1"/>
</dbReference>